<dbReference type="Gene3D" id="2.30.42.10">
    <property type="match status" value="1"/>
</dbReference>
<dbReference type="Pfam" id="PF18294">
    <property type="entry name" value="Pept_S41_N"/>
    <property type="match status" value="1"/>
</dbReference>
<dbReference type="PANTHER" id="PTHR32060">
    <property type="entry name" value="TAIL-SPECIFIC PROTEASE"/>
    <property type="match status" value="1"/>
</dbReference>
<proteinExistence type="predicted"/>
<dbReference type="GO" id="GO:0008236">
    <property type="term" value="F:serine-type peptidase activity"/>
    <property type="evidence" value="ECO:0007669"/>
    <property type="project" value="InterPro"/>
</dbReference>
<reference evidence="3 4" key="1">
    <citation type="submission" date="2016-06" db="EMBL/GenBank/DDBJ databases">
        <authorList>
            <person name="Nicholson A.C."/>
        </authorList>
    </citation>
    <scope>NUCLEOTIDE SEQUENCE [LARGE SCALE GENOMIC DNA]</scope>
    <source>
        <strain evidence="3 4">G4123</strain>
    </source>
</reference>
<dbReference type="SUPFAM" id="SSF50156">
    <property type="entry name" value="PDZ domain-like"/>
    <property type="match status" value="1"/>
</dbReference>
<protein>
    <submittedName>
        <fullName evidence="3">Protease</fullName>
    </submittedName>
</protein>
<name>A0AAJ3NDH3_9FLAO</name>
<organism evidence="3 4">
    <name type="scientific">Elizabethkingia ursingii</name>
    <dbReference type="NCBI Taxonomy" id="1756150"/>
    <lineage>
        <taxon>Bacteria</taxon>
        <taxon>Pseudomonadati</taxon>
        <taxon>Bacteroidota</taxon>
        <taxon>Flavobacteriia</taxon>
        <taxon>Flavobacteriales</taxon>
        <taxon>Weeksellaceae</taxon>
        <taxon>Elizabethkingia</taxon>
    </lineage>
</organism>
<dbReference type="Pfam" id="PF03572">
    <property type="entry name" value="Peptidase_S41"/>
    <property type="match status" value="1"/>
</dbReference>
<dbReference type="Gene3D" id="3.30.750.170">
    <property type="match status" value="1"/>
</dbReference>
<dbReference type="InterPro" id="IPR001478">
    <property type="entry name" value="PDZ"/>
</dbReference>
<feature type="chain" id="PRO_5042603759" evidence="1">
    <location>
        <begin position="23"/>
        <end position="534"/>
    </location>
</feature>
<dbReference type="GO" id="GO:0030288">
    <property type="term" value="C:outer membrane-bounded periplasmic space"/>
    <property type="evidence" value="ECO:0007669"/>
    <property type="project" value="TreeGrafter"/>
</dbReference>
<dbReference type="PROSITE" id="PS50106">
    <property type="entry name" value="PDZ"/>
    <property type="match status" value="1"/>
</dbReference>
<accession>A0AAJ3NDH3</accession>
<dbReference type="KEGG" id="ego:BBD34_10135"/>
<feature type="signal peptide" evidence="1">
    <location>
        <begin position="1"/>
        <end position="22"/>
    </location>
</feature>
<dbReference type="InterPro" id="IPR005151">
    <property type="entry name" value="Tail-specific_protease"/>
</dbReference>
<evidence type="ECO:0000313" key="4">
    <source>
        <dbReference type="Proteomes" id="UP000190816"/>
    </source>
</evidence>
<evidence type="ECO:0000259" key="2">
    <source>
        <dbReference type="PROSITE" id="PS50106"/>
    </source>
</evidence>
<dbReference type="InterPro" id="IPR041489">
    <property type="entry name" value="PDZ_6"/>
</dbReference>
<dbReference type="GO" id="GO:0007165">
    <property type="term" value="P:signal transduction"/>
    <property type="evidence" value="ECO:0007669"/>
    <property type="project" value="TreeGrafter"/>
</dbReference>
<keyword evidence="3" id="KW-0645">Protease</keyword>
<comment type="caution">
    <text evidence="3">The sequence shown here is derived from an EMBL/GenBank/DDBJ whole genome shotgun (WGS) entry which is preliminary data.</text>
</comment>
<dbReference type="AlphaFoldDB" id="A0AAJ3NDH3"/>
<dbReference type="GO" id="GO:0006508">
    <property type="term" value="P:proteolysis"/>
    <property type="evidence" value="ECO:0007669"/>
    <property type="project" value="UniProtKB-KW"/>
</dbReference>
<evidence type="ECO:0000256" key="1">
    <source>
        <dbReference type="SAM" id="SignalP"/>
    </source>
</evidence>
<keyword evidence="3" id="KW-0378">Hydrolase</keyword>
<keyword evidence="1" id="KW-0732">Signal</keyword>
<dbReference type="InterPro" id="IPR036034">
    <property type="entry name" value="PDZ_sf"/>
</dbReference>
<dbReference type="PROSITE" id="PS51257">
    <property type="entry name" value="PROKAR_LIPOPROTEIN"/>
    <property type="match status" value="1"/>
</dbReference>
<dbReference type="PANTHER" id="PTHR32060:SF30">
    <property type="entry name" value="CARBOXY-TERMINAL PROCESSING PROTEASE CTPA"/>
    <property type="match status" value="1"/>
</dbReference>
<dbReference type="Pfam" id="PF17820">
    <property type="entry name" value="PDZ_6"/>
    <property type="match status" value="1"/>
</dbReference>
<dbReference type="SUPFAM" id="SSF52096">
    <property type="entry name" value="ClpP/crotonase"/>
    <property type="match status" value="1"/>
</dbReference>
<dbReference type="Proteomes" id="UP000190816">
    <property type="component" value="Unassembled WGS sequence"/>
</dbReference>
<dbReference type="SMART" id="SM00245">
    <property type="entry name" value="TSPc"/>
    <property type="match status" value="1"/>
</dbReference>
<dbReference type="EMBL" id="MAIC01000012">
    <property type="protein sequence ID" value="OPB77552.1"/>
    <property type="molecule type" value="Genomic_DNA"/>
</dbReference>
<feature type="domain" description="PDZ" evidence="2">
    <location>
        <begin position="115"/>
        <end position="171"/>
    </location>
</feature>
<dbReference type="InterPro" id="IPR041613">
    <property type="entry name" value="Pept_S41_N"/>
</dbReference>
<dbReference type="CDD" id="cd07561">
    <property type="entry name" value="Peptidase_S41_CPP_like"/>
    <property type="match status" value="1"/>
</dbReference>
<sequence>MKNLNKLSLVSLIGLLSFTSCSRDTITTDNNTNGGGTTVGVKAENDFVWKGLNSWYYWQKDVPGLADSFKNSSDYASTLNAKTPDALFYSLLYKYKVVDRYSWIELNGSIQRSASLSAAVTKSNGLDYSLFGTGNGGVVGVVNYVTPNSSAAAAGIQRGDAIIEVNGVTLSTSNYTTLQSDSYSITFRSVGRNTSNELVPTGDKKTANLVSVEVNENPVAYYKLFNTNTNGKRVGYLVYNGFKADFNGELNAAFAQMKRDNVTDIILDLRYNGGGSVETAVALGTMISGQVDKPYINLKYNDKHTKENGAWNLKNTVNLYQKGNTLVKTGSEAVNALSGVANVYVLTNEGTASASELTIDALRVYANVATIGDPTYGKFVGSITLYDSPGSDYTDNATKNTTHSWTMQPIVFAYWNSRNDAHPIPSTTTDTKSPDYNPNGGILPTAQNIVREIDCFGRMKEFGNTADPALAKALERITGVVQPSALALSASIGKNGTASVKPMISSDTNLRFVASRKTLTPYGTDVYINNFKQK</sequence>
<dbReference type="InterPro" id="IPR029045">
    <property type="entry name" value="ClpP/crotonase-like_dom_sf"/>
</dbReference>
<gene>
    <name evidence="3" type="ORF">BAY32_01175</name>
</gene>
<dbReference type="Gene3D" id="3.90.226.10">
    <property type="entry name" value="2-enoyl-CoA Hydratase, Chain A, domain 1"/>
    <property type="match status" value="1"/>
</dbReference>
<evidence type="ECO:0000313" key="3">
    <source>
        <dbReference type="EMBL" id="OPB77552.1"/>
    </source>
</evidence>
<dbReference type="GO" id="GO:0004175">
    <property type="term" value="F:endopeptidase activity"/>
    <property type="evidence" value="ECO:0007669"/>
    <property type="project" value="TreeGrafter"/>
</dbReference>
<dbReference type="RefSeq" id="WP_078403260.1">
    <property type="nucleotide sequence ID" value="NZ_CP016377.1"/>
</dbReference>